<dbReference type="RefSeq" id="WP_408159152.1">
    <property type="nucleotide sequence ID" value="NZ_JAQQFM010000007.1"/>
</dbReference>
<dbReference type="PANTHER" id="PTHR14237">
    <property type="entry name" value="MOLYBDOPTERIN COFACTOR SULFURASE MOSC"/>
    <property type="match status" value="1"/>
</dbReference>
<dbReference type="PANTHER" id="PTHR14237:SF19">
    <property type="entry name" value="MITOCHONDRIAL AMIDOXIME REDUCING COMPONENT 1"/>
    <property type="match status" value="1"/>
</dbReference>
<dbReference type="InterPro" id="IPR011037">
    <property type="entry name" value="Pyrv_Knase-like_insert_dom_sf"/>
</dbReference>
<reference evidence="2 3" key="1">
    <citation type="journal article" date="2024" name="Chem. Sci.">
        <title>Discovery of megapolipeptins by genome mining of a Burkholderiales bacteria collection.</title>
        <authorList>
            <person name="Paulo B.S."/>
            <person name="Recchia M.J.J."/>
            <person name="Lee S."/>
            <person name="Fergusson C.H."/>
            <person name="Romanowski S.B."/>
            <person name="Hernandez A."/>
            <person name="Krull N."/>
            <person name="Liu D.Y."/>
            <person name="Cavanagh H."/>
            <person name="Bos A."/>
            <person name="Gray C.A."/>
            <person name="Murphy B.T."/>
            <person name="Linington R.G."/>
            <person name="Eustaquio A.S."/>
        </authorList>
    </citation>
    <scope>NUCLEOTIDE SEQUENCE [LARGE SCALE GENOMIC DNA]</scope>
    <source>
        <strain evidence="2 3">RL21-008-BIB-A</strain>
    </source>
</reference>
<dbReference type="SUPFAM" id="SSF50800">
    <property type="entry name" value="PK beta-barrel domain-like"/>
    <property type="match status" value="1"/>
</dbReference>
<dbReference type="Proteomes" id="UP001629246">
    <property type="component" value="Unassembled WGS sequence"/>
</dbReference>
<dbReference type="PROSITE" id="PS51340">
    <property type="entry name" value="MOSC"/>
    <property type="match status" value="1"/>
</dbReference>
<accession>A0ABW9ACL7</accession>
<gene>
    <name evidence="2" type="ORF">PQR62_16880</name>
</gene>
<proteinExistence type="predicted"/>
<dbReference type="InterPro" id="IPR005302">
    <property type="entry name" value="MoCF_Sase_C"/>
</dbReference>
<dbReference type="Pfam" id="PF03476">
    <property type="entry name" value="MOSC_N"/>
    <property type="match status" value="1"/>
</dbReference>
<dbReference type="InterPro" id="IPR005303">
    <property type="entry name" value="MOCOS_middle"/>
</dbReference>
<dbReference type="SUPFAM" id="SSF141673">
    <property type="entry name" value="MOSC N-terminal domain-like"/>
    <property type="match status" value="1"/>
</dbReference>
<keyword evidence="3" id="KW-1185">Reference proteome</keyword>
<dbReference type="Pfam" id="PF03473">
    <property type="entry name" value="MOSC"/>
    <property type="match status" value="1"/>
</dbReference>
<comment type="caution">
    <text evidence="2">The sequence shown here is derived from an EMBL/GenBank/DDBJ whole genome shotgun (WGS) entry which is preliminary data.</text>
</comment>
<name>A0ABW9ACL7_9BURK</name>
<evidence type="ECO:0000313" key="3">
    <source>
        <dbReference type="Proteomes" id="UP001629246"/>
    </source>
</evidence>
<sequence>MAILSEINVYPIKSCGGISLMQADIGELGLMFDRHWMLVDADGQFLTQRSVPQMACITPALTASHLIVSAPGMADLHVAHGELSGAPLQIQVWKDSFIALDQGDEASAWFSAYLKTEVRLVRFDPAVHRACSADWTSGFDAGTQFSDGFPLLVIGEASLQELNGRLQAKGAPALPMNRFRPNLVLSGLEAYEEDFIDTISFGDGPQALQIKLVKPCARCPVPGIDQRSGLRDPQWPNEPLDTMAAYRANQRVGGGLCFGQNSIVIAGVGSRIRAGQEFVYELNF</sequence>
<protein>
    <submittedName>
        <fullName evidence="2">MOSC N-terminal beta barrel domain-containing protein</fullName>
    </submittedName>
</protein>
<dbReference type="EMBL" id="JAQQFM010000007">
    <property type="protein sequence ID" value="MFL9925954.1"/>
    <property type="molecule type" value="Genomic_DNA"/>
</dbReference>
<evidence type="ECO:0000313" key="2">
    <source>
        <dbReference type="EMBL" id="MFL9925954.1"/>
    </source>
</evidence>
<evidence type="ECO:0000259" key="1">
    <source>
        <dbReference type="PROSITE" id="PS51340"/>
    </source>
</evidence>
<organism evidence="2 3">
    <name type="scientific">Herbaspirillum lusitanum</name>
    <dbReference type="NCBI Taxonomy" id="213312"/>
    <lineage>
        <taxon>Bacteria</taxon>
        <taxon>Pseudomonadati</taxon>
        <taxon>Pseudomonadota</taxon>
        <taxon>Betaproteobacteria</taxon>
        <taxon>Burkholderiales</taxon>
        <taxon>Oxalobacteraceae</taxon>
        <taxon>Herbaspirillum</taxon>
    </lineage>
</organism>
<feature type="domain" description="MOSC" evidence="1">
    <location>
        <begin position="124"/>
        <end position="281"/>
    </location>
</feature>